<dbReference type="PANTHER" id="PTHR11608:SF0">
    <property type="entry name" value="BIFUNCTIONAL PROTEIN PYRR"/>
    <property type="match status" value="1"/>
</dbReference>
<dbReference type="PANTHER" id="PTHR11608">
    <property type="entry name" value="BIFUNCTIONAL PROTEIN PYRR"/>
    <property type="match status" value="1"/>
</dbReference>
<dbReference type="Pfam" id="PF14681">
    <property type="entry name" value="UPRTase"/>
    <property type="match status" value="1"/>
</dbReference>
<dbReference type="EMBL" id="SGXG01000001">
    <property type="protein sequence ID" value="RZS96008.1"/>
    <property type="molecule type" value="Genomic_DNA"/>
</dbReference>
<keyword evidence="2" id="KW-0328">Glycosyltransferase</keyword>
<evidence type="ECO:0000259" key="1">
    <source>
        <dbReference type="Pfam" id="PF14681"/>
    </source>
</evidence>
<dbReference type="CDD" id="cd06223">
    <property type="entry name" value="PRTases_typeI"/>
    <property type="match status" value="1"/>
</dbReference>
<dbReference type="AlphaFoldDB" id="A0A4Q7P8W1"/>
<feature type="domain" description="Phosphoribosyltransferase" evidence="1">
    <location>
        <begin position="10"/>
        <end position="213"/>
    </location>
</feature>
<keyword evidence="3" id="KW-1185">Reference proteome</keyword>
<evidence type="ECO:0000313" key="2">
    <source>
        <dbReference type="EMBL" id="RZS96008.1"/>
    </source>
</evidence>
<dbReference type="InterPro" id="IPR029057">
    <property type="entry name" value="PRTase-like"/>
</dbReference>
<dbReference type="Gene3D" id="3.40.50.2020">
    <property type="match status" value="1"/>
</dbReference>
<dbReference type="Proteomes" id="UP000292209">
    <property type="component" value="Unassembled WGS sequence"/>
</dbReference>
<dbReference type="OrthoDB" id="9781675at2"/>
<dbReference type="NCBIfam" id="NF001097">
    <property type="entry name" value="PRK00129.1"/>
    <property type="match status" value="1"/>
</dbReference>
<proteinExistence type="predicted"/>
<comment type="caution">
    <text evidence="2">The sequence shown here is derived from an EMBL/GenBank/DDBJ whole genome shotgun (WGS) entry which is preliminary data.</text>
</comment>
<reference evidence="2 3" key="1">
    <citation type="submission" date="2019-02" db="EMBL/GenBank/DDBJ databases">
        <title>Genomic Encyclopedia of Archaeal and Bacterial Type Strains, Phase II (KMG-II): from individual species to whole genera.</title>
        <authorList>
            <person name="Goeker M."/>
        </authorList>
    </citation>
    <scope>NUCLEOTIDE SEQUENCE [LARGE SCALE GENOMIC DNA]</scope>
    <source>
        <strain evidence="2 3">DSM 21411</strain>
    </source>
</reference>
<dbReference type="RefSeq" id="WP_130275025.1">
    <property type="nucleotide sequence ID" value="NZ_SGXG01000001.1"/>
</dbReference>
<dbReference type="GO" id="GO:0016757">
    <property type="term" value="F:glycosyltransferase activity"/>
    <property type="evidence" value="ECO:0007669"/>
    <property type="project" value="UniProtKB-KW"/>
</dbReference>
<organism evidence="2 3">
    <name type="scientific">Cecembia calidifontis</name>
    <dbReference type="NCBI Taxonomy" id="1187080"/>
    <lineage>
        <taxon>Bacteria</taxon>
        <taxon>Pseudomonadati</taxon>
        <taxon>Bacteroidota</taxon>
        <taxon>Cytophagia</taxon>
        <taxon>Cytophagales</taxon>
        <taxon>Cyclobacteriaceae</taxon>
        <taxon>Cecembia</taxon>
    </lineage>
</organism>
<accession>A0A4Q7P8W1</accession>
<gene>
    <name evidence="2" type="ORF">BC751_1562</name>
</gene>
<name>A0A4Q7P8W1_9BACT</name>
<protein>
    <submittedName>
        <fullName evidence="2">Uracil phosphoribosyltransferase</fullName>
    </submittedName>
</protein>
<keyword evidence="2" id="KW-0808">Transferase</keyword>
<sequence>MFVLSKDNSIALQFLSEVRDMHLQHDRWRFRKNLERLGEIMAYEISKDLDYEEIHIKTPLAETQVKKLKEKPVLISVLRAAIPFYQGFLNYFDQADSGFVGAYRKPEKEGDKEVEIEFLYQAAPNLEGREVILVDPMLATGKSFVKTIQNLLHNGTPKIIHIACLIAAPEGVAYLQNNINVPYKLWLGALDEKLNDKFYIVPGLGDAGDLCFGDKI</sequence>
<dbReference type="SUPFAM" id="SSF53271">
    <property type="entry name" value="PRTase-like"/>
    <property type="match status" value="1"/>
</dbReference>
<evidence type="ECO:0000313" key="3">
    <source>
        <dbReference type="Proteomes" id="UP000292209"/>
    </source>
</evidence>
<dbReference type="InterPro" id="IPR050137">
    <property type="entry name" value="PyrR_bifunctional"/>
</dbReference>
<dbReference type="InterPro" id="IPR000836">
    <property type="entry name" value="PRTase_dom"/>
</dbReference>